<gene>
    <name evidence="2" type="ORF">GXW79_17460</name>
</gene>
<reference evidence="2" key="2">
    <citation type="journal article" date="2021" name="Syst. Appl. Microbiol.">
        <title>Roseomonas hellenica sp. nov., isolated from roots of wild-growing Alkanna tinctoria.</title>
        <authorList>
            <person name="Rat A."/>
            <person name="Naranjo H.D."/>
            <person name="Lebbe L."/>
            <person name="Cnockaert M."/>
            <person name="Krigas N."/>
            <person name="Grigoriadou K."/>
            <person name="Maloupa E."/>
            <person name="Willems A."/>
        </authorList>
    </citation>
    <scope>NUCLEOTIDE SEQUENCE</scope>
    <source>
        <strain evidence="2">LMG 28251</strain>
    </source>
</reference>
<accession>A0AAF1K702</accession>
<feature type="region of interest" description="Disordered" evidence="1">
    <location>
        <begin position="18"/>
        <end position="59"/>
    </location>
</feature>
<evidence type="ECO:0000313" key="2">
    <source>
        <dbReference type="EMBL" id="MBR0656871.1"/>
    </source>
</evidence>
<keyword evidence="3" id="KW-1185">Reference proteome</keyword>
<name>A0AAF1K702_9PROT</name>
<organism evidence="2 3">
    <name type="scientific">Plastoroseomonas arctica</name>
    <dbReference type="NCBI Taxonomy" id="1509237"/>
    <lineage>
        <taxon>Bacteria</taxon>
        <taxon>Pseudomonadati</taxon>
        <taxon>Pseudomonadota</taxon>
        <taxon>Alphaproteobacteria</taxon>
        <taxon>Acetobacterales</taxon>
        <taxon>Acetobacteraceae</taxon>
        <taxon>Plastoroseomonas</taxon>
    </lineage>
</organism>
<dbReference type="Proteomes" id="UP001196068">
    <property type="component" value="Unassembled WGS sequence"/>
</dbReference>
<sequence>MSLMLVLTCAACATAPGGPNATTSHAASQDTGAGQAGAPAPWTGGRERSRAYNTSNGGG</sequence>
<dbReference type="AlphaFoldDB" id="A0AAF1K702"/>
<reference evidence="2" key="1">
    <citation type="submission" date="2020-01" db="EMBL/GenBank/DDBJ databases">
        <authorList>
            <person name="Rat A."/>
        </authorList>
    </citation>
    <scope>NUCLEOTIDE SEQUENCE</scope>
    <source>
        <strain evidence="2">LMG 28251</strain>
    </source>
</reference>
<comment type="caution">
    <text evidence="2">The sequence shown here is derived from an EMBL/GenBank/DDBJ whole genome shotgun (WGS) entry which is preliminary data.</text>
</comment>
<evidence type="ECO:0000313" key="3">
    <source>
        <dbReference type="Proteomes" id="UP001196068"/>
    </source>
</evidence>
<protein>
    <submittedName>
        <fullName evidence="2">Uncharacterized protein</fullName>
    </submittedName>
</protein>
<evidence type="ECO:0000256" key="1">
    <source>
        <dbReference type="SAM" id="MobiDB-lite"/>
    </source>
</evidence>
<dbReference type="RefSeq" id="WP_211875738.1">
    <property type="nucleotide sequence ID" value="NZ_JAAEDH010000023.1"/>
</dbReference>
<feature type="compositionally biased region" description="Polar residues" evidence="1">
    <location>
        <begin position="20"/>
        <end position="32"/>
    </location>
</feature>
<dbReference type="EMBL" id="JAAEDH010000023">
    <property type="protein sequence ID" value="MBR0656871.1"/>
    <property type="molecule type" value="Genomic_DNA"/>
</dbReference>
<proteinExistence type="predicted"/>